<feature type="compositionally biased region" description="Low complexity" evidence="1">
    <location>
        <begin position="317"/>
        <end position="335"/>
    </location>
</feature>
<feature type="compositionally biased region" description="Low complexity" evidence="1">
    <location>
        <begin position="181"/>
        <end position="204"/>
    </location>
</feature>
<reference evidence="2" key="1">
    <citation type="submission" date="2018-09" db="EMBL/GenBank/DDBJ databases">
        <title>Common duck and Muscovy duck high density SNP chip.</title>
        <authorList>
            <person name="Vignal A."/>
            <person name="Thebault N."/>
            <person name="Warren W.C."/>
        </authorList>
    </citation>
    <scope>NUCLEOTIDE SEQUENCE [LARGE SCALE GENOMIC DNA]</scope>
</reference>
<reference evidence="2" key="3">
    <citation type="submission" date="2025-09" db="UniProtKB">
        <authorList>
            <consortium name="Ensembl"/>
        </authorList>
    </citation>
    <scope>IDENTIFICATION</scope>
</reference>
<keyword evidence="3" id="KW-1185">Reference proteome</keyword>
<feature type="compositionally biased region" description="Low complexity" evidence="1">
    <location>
        <begin position="256"/>
        <end position="269"/>
    </location>
</feature>
<evidence type="ECO:0000313" key="2">
    <source>
        <dbReference type="Ensembl" id="ENSCMMP00000000925.1"/>
    </source>
</evidence>
<protein>
    <submittedName>
        <fullName evidence="2">Growth differentiation factor 6</fullName>
    </submittedName>
</protein>
<feature type="region of interest" description="Disordered" evidence="1">
    <location>
        <begin position="304"/>
        <end position="358"/>
    </location>
</feature>
<dbReference type="Ensembl" id="ENSCMMT00000001052.1">
    <property type="protein sequence ID" value="ENSCMMP00000000925.1"/>
    <property type="gene ID" value="ENSCMMG00000000649.1"/>
</dbReference>
<name>A0A8C3B987_CAIMO</name>
<feature type="compositionally biased region" description="Pro residues" evidence="1">
    <location>
        <begin position="69"/>
        <end position="81"/>
    </location>
</feature>
<proteinExistence type="predicted"/>
<accession>A0A8C3B987</accession>
<sequence length="358" mass="36699">MWGQPRGWPWMRRTRPSAPPGQGLRPSGGAPRRERRRRPLSGSPEAPEVPLRRVHPLGQGGAGGGRAAPVPPPPPRPPAAPSAPSGRPRPAALPLPLPAAPGLPQPGGWARRLGGVRRAPGPAGGAAPTAALPGAPRLARPRLPPAPPLAGPTRPGLRQGDETPSGEGPAGGLHPLPAAEPPRGAAGRAGGSPAASSSSSSAAPRRPPAAPSAPHRLGQPARQKARQEGEAALQQEAPARQLQGAGLGRLDHRPPGVRGVPLRGGVRLPAALPPGAHQPRHHPDPDELHGPRLHAAQLLRAHQIDSHQHPLHRRGQQRGVQAVRGHGGRVVRLQVAAEEPLGGGPGLRRAAEGEEDVG</sequence>
<feature type="compositionally biased region" description="Pro residues" evidence="1">
    <location>
        <begin position="91"/>
        <end position="104"/>
    </location>
</feature>
<reference evidence="2" key="2">
    <citation type="submission" date="2025-08" db="UniProtKB">
        <authorList>
            <consortium name="Ensembl"/>
        </authorList>
    </citation>
    <scope>IDENTIFICATION</scope>
</reference>
<dbReference type="AlphaFoldDB" id="A0A8C3B987"/>
<feature type="compositionally biased region" description="Low complexity" evidence="1">
    <location>
        <begin position="105"/>
        <end position="138"/>
    </location>
</feature>
<feature type="region of interest" description="Disordered" evidence="1">
    <location>
        <begin position="1"/>
        <end position="292"/>
    </location>
</feature>
<evidence type="ECO:0000256" key="1">
    <source>
        <dbReference type="SAM" id="MobiDB-lite"/>
    </source>
</evidence>
<evidence type="ECO:0000313" key="3">
    <source>
        <dbReference type="Proteomes" id="UP000694556"/>
    </source>
</evidence>
<dbReference type="Proteomes" id="UP000694556">
    <property type="component" value="Chromosome 2"/>
</dbReference>
<organism evidence="2 3">
    <name type="scientific">Cairina moschata</name>
    <name type="common">Muscovy duck</name>
    <dbReference type="NCBI Taxonomy" id="8855"/>
    <lineage>
        <taxon>Eukaryota</taxon>
        <taxon>Metazoa</taxon>
        <taxon>Chordata</taxon>
        <taxon>Craniata</taxon>
        <taxon>Vertebrata</taxon>
        <taxon>Euteleostomi</taxon>
        <taxon>Archelosauria</taxon>
        <taxon>Archosauria</taxon>
        <taxon>Dinosauria</taxon>
        <taxon>Saurischia</taxon>
        <taxon>Theropoda</taxon>
        <taxon>Coelurosauria</taxon>
        <taxon>Aves</taxon>
        <taxon>Neognathae</taxon>
        <taxon>Galloanserae</taxon>
        <taxon>Anseriformes</taxon>
        <taxon>Anatidae</taxon>
        <taxon>Anatinae</taxon>
        <taxon>Cairina</taxon>
    </lineage>
</organism>
<feature type="compositionally biased region" description="Basic and acidic residues" evidence="1">
    <location>
        <begin position="281"/>
        <end position="290"/>
    </location>
</feature>